<comment type="caution">
    <text evidence="8">The sequence shown here is derived from an EMBL/GenBank/DDBJ whole genome shotgun (WGS) entry which is preliminary data.</text>
</comment>
<evidence type="ECO:0000256" key="3">
    <source>
        <dbReference type="ARBA" id="ARBA00022448"/>
    </source>
</evidence>
<comment type="subcellular location">
    <subcellularLocation>
        <location evidence="1">Cytoplasmic vesicle membrane</location>
        <topology evidence="1">Peripheral membrane protein</topology>
        <orientation evidence="1">Cytoplasmic side</orientation>
    </subcellularLocation>
</comment>
<evidence type="ECO:0000256" key="1">
    <source>
        <dbReference type="ARBA" id="ARBA00004180"/>
    </source>
</evidence>
<sequence length="111" mass="12449">IILYENEEVPQEMLDFLQVRHFHSVNKISSSESLDDTHPEAYSCQLLHQRVVGFSKDPYLLDTVSDLSNVIVEGVLQGLYPADMCVSITSSSKLRGLRKGSLSPLPETQRT</sequence>
<feature type="non-terminal residue" evidence="8">
    <location>
        <position position="1"/>
    </location>
</feature>
<dbReference type="EMBL" id="JARO02003280">
    <property type="protein sequence ID" value="KPP70832.1"/>
    <property type="molecule type" value="Genomic_DNA"/>
</dbReference>
<name>A0A0P7YT76_SCLFO</name>
<reference evidence="8 9" key="1">
    <citation type="submission" date="2015-08" db="EMBL/GenBank/DDBJ databases">
        <title>The genome of the Asian arowana (Scleropages formosus).</title>
        <authorList>
            <person name="Tan M.H."/>
            <person name="Gan H.M."/>
            <person name="Croft L.J."/>
            <person name="Austin C.M."/>
        </authorList>
    </citation>
    <scope>NUCLEOTIDE SEQUENCE [LARGE SCALE GENOMIC DNA]</scope>
    <source>
        <strain evidence="8">Aro1</strain>
    </source>
</reference>
<dbReference type="PANTHER" id="PTHR15813">
    <property type="entry name" value="SORTING NEXIN-22 AND 24"/>
    <property type="match status" value="1"/>
</dbReference>
<evidence type="ECO:0000313" key="8">
    <source>
        <dbReference type="EMBL" id="KPP70832.1"/>
    </source>
</evidence>
<dbReference type="Proteomes" id="UP000034805">
    <property type="component" value="Unassembled WGS sequence"/>
</dbReference>
<evidence type="ECO:0000256" key="4">
    <source>
        <dbReference type="ARBA" id="ARBA00022927"/>
    </source>
</evidence>
<evidence type="ECO:0000313" key="9">
    <source>
        <dbReference type="Proteomes" id="UP000034805"/>
    </source>
</evidence>
<protein>
    <submittedName>
        <fullName evidence="8">Uncharacterized protein</fullName>
    </submittedName>
</protein>
<keyword evidence="4" id="KW-0653">Protein transport</keyword>
<dbReference type="GO" id="GO:0030659">
    <property type="term" value="C:cytoplasmic vesicle membrane"/>
    <property type="evidence" value="ECO:0007669"/>
    <property type="project" value="UniProtKB-SubCell"/>
</dbReference>
<dbReference type="AlphaFoldDB" id="A0A0P7YT76"/>
<organism evidence="8 9">
    <name type="scientific">Scleropages formosus</name>
    <name type="common">Asian bonytongue</name>
    <name type="synonym">Osteoglossum formosum</name>
    <dbReference type="NCBI Taxonomy" id="113540"/>
    <lineage>
        <taxon>Eukaryota</taxon>
        <taxon>Metazoa</taxon>
        <taxon>Chordata</taxon>
        <taxon>Craniata</taxon>
        <taxon>Vertebrata</taxon>
        <taxon>Euteleostomi</taxon>
        <taxon>Actinopterygii</taxon>
        <taxon>Neopterygii</taxon>
        <taxon>Teleostei</taxon>
        <taxon>Osteoglossocephala</taxon>
        <taxon>Osteoglossomorpha</taxon>
        <taxon>Osteoglossiformes</taxon>
        <taxon>Osteoglossidae</taxon>
        <taxon>Scleropages</taxon>
    </lineage>
</organism>
<dbReference type="PANTHER" id="PTHR15813:SF8">
    <property type="entry name" value="SORTING NEXIN-22"/>
    <property type="match status" value="1"/>
</dbReference>
<keyword evidence="6" id="KW-0472">Membrane</keyword>
<keyword evidence="7" id="KW-0968">Cytoplasmic vesicle</keyword>
<proteinExistence type="inferred from homology"/>
<evidence type="ECO:0000256" key="5">
    <source>
        <dbReference type="ARBA" id="ARBA00023121"/>
    </source>
</evidence>
<keyword evidence="3" id="KW-0813">Transport</keyword>
<gene>
    <name evidence="8" type="ORF">Z043_110306</name>
</gene>
<dbReference type="InterPro" id="IPR052467">
    <property type="entry name" value="Sorting_nexin_PX-domain"/>
</dbReference>
<keyword evidence="5" id="KW-0446">Lipid-binding</keyword>
<comment type="similarity">
    <text evidence="2">Belongs to the sorting nexin family.</text>
</comment>
<evidence type="ECO:0000256" key="6">
    <source>
        <dbReference type="ARBA" id="ARBA00023136"/>
    </source>
</evidence>
<dbReference type="GO" id="GO:0015031">
    <property type="term" value="P:protein transport"/>
    <property type="evidence" value="ECO:0007669"/>
    <property type="project" value="UniProtKB-KW"/>
</dbReference>
<evidence type="ECO:0000256" key="7">
    <source>
        <dbReference type="ARBA" id="ARBA00023329"/>
    </source>
</evidence>
<dbReference type="GO" id="GO:1901981">
    <property type="term" value="F:phosphatidylinositol phosphate binding"/>
    <property type="evidence" value="ECO:0007669"/>
    <property type="project" value="TreeGrafter"/>
</dbReference>
<evidence type="ECO:0000256" key="2">
    <source>
        <dbReference type="ARBA" id="ARBA00010883"/>
    </source>
</evidence>
<accession>A0A0P7YT76</accession>